<organism evidence="2 3">
    <name type="scientific">Caenorhabditis briggsae</name>
    <dbReference type="NCBI Taxonomy" id="6238"/>
    <lineage>
        <taxon>Eukaryota</taxon>
        <taxon>Metazoa</taxon>
        <taxon>Ecdysozoa</taxon>
        <taxon>Nematoda</taxon>
        <taxon>Chromadorea</taxon>
        <taxon>Rhabditida</taxon>
        <taxon>Rhabditina</taxon>
        <taxon>Rhabditomorpha</taxon>
        <taxon>Rhabditoidea</taxon>
        <taxon>Rhabditidae</taxon>
        <taxon>Peloderinae</taxon>
        <taxon>Caenorhabditis</taxon>
    </lineage>
</organism>
<keyword evidence="1" id="KW-1133">Transmembrane helix</keyword>
<accession>A0AAE9A2N6</accession>
<keyword evidence="1" id="KW-0472">Membrane</keyword>
<reference evidence="2 3" key="1">
    <citation type="submission" date="2022-02" db="EMBL/GenBank/DDBJ databases">
        <title>Chromosome-level reference genomes for two strains of Caenorhabditis briggsae: an improved platform for comparative genomics.</title>
        <authorList>
            <person name="Stevens L."/>
            <person name="Andersen E.C."/>
        </authorList>
    </citation>
    <scope>NUCLEOTIDE SEQUENCE [LARGE SCALE GENOMIC DNA]</scope>
    <source>
        <strain evidence="2">QX1410_ONT</strain>
        <tissue evidence="2">Whole-organism</tissue>
    </source>
</reference>
<feature type="transmembrane region" description="Helical" evidence="1">
    <location>
        <begin position="20"/>
        <end position="44"/>
    </location>
</feature>
<dbReference type="EMBL" id="CP090895">
    <property type="protein sequence ID" value="ULT91777.1"/>
    <property type="molecule type" value="Genomic_DNA"/>
</dbReference>
<dbReference type="Proteomes" id="UP000827892">
    <property type="component" value="Chromosome V"/>
</dbReference>
<evidence type="ECO:0000256" key="1">
    <source>
        <dbReference type="SAM" id="Phobius"/>
    </source>
</evidence>
<proteinExistence type="predicted"/>
<sequence>MDVFPNRVDQWLQTALSFSGLSIVKIIVHPMSVAFLGIPITIFLQVHHPYGDQTTSNSQIIGFIRFITSS</sequence>
<keyword evidence="1" id="KW-0812">Transmembrane</keyword>
<evidence type="ECO:0000313" key="3">
    <source>
        <dbReference type="Proteomes" id="UP000827892"/>
    </source>
</evidence>
<name>A0AAE9A2N6_CAEBR</name>
<evidence type="ECO:0000313" key="2">
    <source>
        <dbReference type="EMBL" id="ULT91777.1"/>
    </source>
</evidence>
<dbReference type="AlphaFoldDB" id="A0AAE9A2N6"/>
<gene>
    <name evidence="2" type="ORF">L3Y34_009444</name>
</gene>
<protein>
    <submittedName>
        <fullName evidence="2">Uncharacterized protein</fullName>
    </submittedName>
</protein>